<dbReference type="AlphaFoldDB" id="M1DRA3"/>
<dbReference type="InParanoid" id="M1DRA3"/>
<evidence type="ECO:0000313" key="2">
    <source>
        <dbReference type="Proteomes" id="UP000011115"/>
    </source>
</evidence>
<dbReference type="EnsemblPlants" id="PGSC0003DMT400093115">
    <property type="protein sequence ID" value="PGSC0003DMT400093115"/>
    <property type="gene ID" value="PGSC0003DMG400042686"/>
</dbReference>
<protein>
    <submittedName>
        <fullName evidence="1">Uncharacterized protein</fullName>
    </submittedName>
</protein>
<evidence type="ECO:0000313" key="1">
    <source>
        <dbReference type="EnsemblPlants" id="PGSC0003DMT400093115"/>
    </source>
</evidence>
<name>M1DRA3_SOLTU</name>
<dbReference type="Gramene" id="PGSC0003DMT400093115">
    <property type="protein sequence ID" value="PGSC0003DMT400093115"/>
    <property type="gene ID" value="PGSC0003DMG400042686"/>
</dbReference>
<dbReference type="PaxDb" id="4113-PGSC0003DMT400093115"/>
<sequence>MKHCFAEPFGDSPTAPFYCRLDFLLQGLAHWNISKTQVQQFKKDVSNNATQDSIMNAHKKTQITHARVYCALEDSSCDSPVSKNPKLTILLQMQVQAQQRYSNALTQRMIPYSHTMVQQFKVPKSNAMLTLTKMNTMHDFTHMYARIFQSTLASAHSRSKRSFQGL</sequence>
<keyword evidence="2" id="KW-1185">Reference proteome</keyword>
<dbReference type="Proteomes" id="UP000011115">
    <property type="component" value="Unassembled WGS sequence"/>
</dbReference>
<reference evidence="2" key="1">
    <citation type="journal article" date="2011" name="Nature">
        <title>Genome sequence and analysis of the tuber crop potato.</title>
        <authorList>
            <consortium name="The Potato Genome Sequencing Consortium"/>
        </authorList>
    </citation>
    <scope>NUCLEOTIDE SEQUENCE [LARGE SCALE GENOMIC DNA]</scope>
    <source>
        <strain evidence="2">cv. DM1-3 516 R44</strain>
    </source>
</reference>
<dbReference type="HOGENOM" id="CLU_1605600_0_0_1"/>
<accession>M1DRA3</accession>
<proteinExistence type="predicted"/>
<reference evidence="1" key="2">
    <citation type="submission" date="2015-06" db="UniProtKB">
        <authorList>
            <consortium name="EnsemblPlants"/>
        </authorList>
    </citation>
    <scope>IDENTIFICATION</scope>
    <source>
        <strain evidence="1">DM1-3 516 R44</strain>
    </source>
</reference>
<organism evidence="1 2">
    <name type="scientific">Solanum tuberosum</name>
    <name type="common">Potato</name>
    <dbReference type="NCBI Taxonomy" id="4113"/>
    <lineage>
        <taxon>Eukaryota</taxon>
        <taxon>Viridiplantae</taxon>
        <taxon>Streptophyta</taxon>
        <taxon>Embryophyta</taxon>
        <taxon>Tracheophyta</taxon>
        <taxon>Spermatophyta</taxon>
        <taxon>Magnoliopsida</taxon>
        <taxon>eudicotyledons</taxon>
        <taxon>Gunneridae</taxon>
        <taxon>Pentapetalae</taxon>
        <taxon>asterids</taxon>
        <taxon>lamiids</taxon>
        <taxon>Solanales</taxon>
        <taxon>Solanaceae</taxon>
        <taxon>Solanoideae</taxon>
        <taxon>Solaneae</taxon>
        <taxon>Solanum</taxon>
    </lineage>
</organism>